<dbReference type="InterPro" id="IPR008284">
    <property type="entry name" value="MoCF_biosynth_CS"/>
</dbReference>
<dbReference type="SMART" id="SM00852">
    <property type="entry name" value="MoCF_biosynth"/>
    <property type="match status" value="1"/>
</dbReference>
<dbReference type="Pfam" id="PF00994">
    <property type="entry name" value="MoCF_biosynth"/>
    <property type="match status" value="1"/>
</dbReference>
<dbReference type="GO" id="GO:0005829">
    <property type="term" value="C:cytosol"/>
    <property type="evidence" value="ECO:0007669"/>
    <property type="project" value="TreeGrafter"/>
</dbReference>
<dbReference type="UniPathway" id="UPA00344"/>
<dbReference type="EMBL" id="CP036274">
    <property type="protein sequence ID" value="QDU26096.1"/>
    <property type="molecule type" value="Genomic_DNA"/>
</dbReference>
<evidence type="ECO:0000256" key="2">
    <source>
        <dbReference type="ARBA" id="ARBA00005046"/>
    </source>
</evidence>
<evidence type="ECO:0000256" key="5">
    <source>
        <dbReference type="ARBA" id="ARBA00023150"/>
    </source>
</evidence>
<reference evidence="8 9" key="1">
    <citation type="submission" date="2019-02" db="EMBL/GenBank/DDBJ databases">
        <title>Deep-cultivation of Planctomycetes and their phenomic and genomic characterization uncovers novel biology.</title>
        <authorList>
            <person name="Wiegand S."/>
            <person name="Jogler M."/>
            <person name="Boedeker C."/>
            <person name="Pinto D."/>
            <person name="Vollmers J."/>
            <person name="Rivas-Marin E."/>
            <person name="Kohn T."/>
            <person name="Peeters S.H."/>
            <person name="Heuer A."/>
            <person name="Rast P."/>
            <person name="Oberbeckmann S."/>
            <person name="Bunk B."/>
            <person name="Jeske O."/>
            <person name="Meyerdierks A."/>
            <person name="Storesund J.E."/>
            <person name="Kallscheuer N."/>
            <person name="Luecker S."/>
            <person name="Lage O.M."/>
            <person name="Pohl T."/>
            <person name="Merkel B.J."/>
            <person name="Hornburger P."/>
            <person name="Mueller R.-W."/>
            <person name="Bruemmer F."/>
            <person name="Labrenz M."/>
            <person name="Spormann A.M."/>
            <person name="Op den Camp H."/>
            <person name="Overmann J."/>
            <person name="Amann R."/>
            <person name="Jetten M.S.M."/>
            <person name="Mascher T."/>
            <person name="Medema M.H."/>
            <person name="Devos D.P."/>
            <person name="Kaster A.-K."/>
            <person name="Ovreas L."/>
            <person name="Rohde M."/>
            <person name="Galperin M.Y."/>
            <person name="Jogler C."/>
        </authorList>
    </citation>
    <scope>NUCLEOTIDE SEQUENCE [LARGE SCALE GENOMIC DNA]</scope>
    <source>
        <strain evidence="8 9">ETA_A8</strain>
    </source>
</reference>
<dbReference type="AlphaFoldDB" id="A0A517Y7A0"/>
<dbReference type="InterPro" id="IPR001453">
    <property type="entry name" value="MoaB/Mog_dom"/>
</dbReference>
<dbReference type="SUPFAM" id="SSF53218">
    <property type="entry name" value="Molybdenum cofactor biosynthesis proteins"/>
    <property type="match status" value="1"/>
</dbReference>
<dbReference type="CDD" id="cd00886">
    <property type="entry name" value="MogA_MoaB"/>
    <property type="match status" value="1"/>
</dbReference>
<dbReference type="GO" id="GO:0006777">
    <property type="term" value="P:Mo-molybdopterin cofactor biosynthetic process"/>
    <property type="evidence" value="ECO:0007669"/>
    <property type="project" value="UniProtKB-UniRule"/>
</dbReference>
<evidence type="ECO:0000256" key="4">
    <source>
        <dbReference type="ARBA" id="ARBA00015262"/>
    </source>
</evidence>
<dbReference type="OrthoDB" id="9784492at2"/>
<evidence type="ECO:0000256" key="3">
    <source>
        <dbReference type="ARBA" id="ARBA00006112"/>
    </source>
</evidence>
<dbReference type="PIRSF" id="PIRSF006443">
    <property type="entry name" value="MoaB"/>
    <property type="match status" value="1"/>
</dbReference>
<dbReference type="PANTHER" id="PTHR43232">
    <property type="entry name" value="MOLYBDENUM COFACTOR BIOSYNTHESIS PROTEIN B"/>
    <property type="match status" value="1"/>
</dbReference>
<keyword evidence="5 6" id="KW-0501">Molybdenum cofactor biosynthesis</keyword>
<dbReference type="InterPro" id="IPR036425">
    <property type="entry name" value="MoaB/Mog-like_dom_sf"/>
</dbReference>
<comment type="similarity">
    <text evidence="3 6">Belongs to the MoaB/Mog family.</text>
</comment>
<dbReference type="FunFam" id="3.40.980.10:FF:000006">
    <property type="entry name" value="Molybdenum cofactor biosynthesis protein B"/>
    <property type="match status" value="1"/>
</dbReference>
<comment type="pathway">
    <text evidence="2 6">Cofactor biosynthesis; molybdopterin biosynthesis.</text>
</comment>
<dbReference type="PANTHER" id="PTHR43232:SF2">
    <property type="entry name" value="MOLYBDENUM COFACTOR BIOSYNTHESIS PROTEIN B"/>
    <property type="match status" value="1"/>
</dbReference>
<evidence type="ECO:0000256" key="6">
    <source>
        <dbReference type="PIRNR" id="PIRNR006443"/>
    </source>
</evidence>
<organism evidence="8 9">
    <name type="scientific">Anatilimnocola aggregata</name>
    <dbReference type="NCBI Taxonomy" id="2528021"/>
    <lineage>
        <taxon>Bacteria</taxon>
        <taxon>Pseudomonadati</taxon>
        <taxon>Planctomycetota</taxon>
        <taxon>Planctomycetia</taxon>
        <taxon>Pirellulales</taxon>
        <taxon>Pirellulaceae</taxon>
        <taxon>Anatilimnocola</taxon>
    </lineage>
</organism>
<evidence type="ECO:0000259" key="7">
    <source>
        <dbReference type="SMART" id="SM00852"/>
    </source>
</evidence>
<sequence>MPLPIHQQHEQQAPAALSVAVITVSDTRTTETDTGGQTVIDHLLAAGHQLAARYLIKDEPVPMRELLSELAGRPEIAAILLTGGTGISSRDQTYETVSALLDKPLPGYGELFRQLSYAEIGPAAILSRAAGGVMRGKVVLTMPGSPNGVRLAMEKVIIPQLRHLVREASR</sequence>
<dbReference type="PROSITE" id="PS01078">
    <property type="entry name" value="MOCF_BIOSYNTHESIS_1"/>
    <property type="match status" value="1"/>
</dbReference>
<dbReference type="NCBIfam" id="TIGR00177">
    <property type="entry name" value="molyb_syn"/>
    <property type="match status" value="1"/>
</dbReference>
<comment type="function">
    <text evidence="1 6">May be involved in the biosynthesis of molybdopterin.</text>
</comment>
<dbReference type="KEGG" id="aagg:ETAA8_11700"/>
<gene>
    <name evidence="8" type="primary">moaB</name>
    <name evidence="8" type="ORF">ETAA8_11700</name>
</gene>
<dbReference type="Gene3D" id="3.40.980.10">
    <property type="entry name" value="MoaB/Mog-like domain"/>
    <property type="match status" value="1"/>
</dbReference>
<evidence type="ECO:0000313" key="8">
    <source>
        <dbReference type="EMBL" id="QDU26096.1"/>
    </source>
</evidence>
<dbReference type="Proteomes" id="UP000315017">
    <property type="component" value="Chromosome"/>
</dbReference>
<accession>A0A517Y7A0</accession>
<dbReference type="RefSeq" id="WP_145086117.1">
    <property type="nucleotide sequence ID" value="NZ_CP036274.1"/>
</dbReference>
<name>A0A517Y7A0_9BACT</name>
<evidence type="ECO:0000313" key="9">
    <source>
        <dbReference type="Proteomes" id="UP000315017"/>
    </source>
</evidence>
<feature type="domain" description="MoaB/Mog" evidence="7">
    <location>
        <begin position="20"/>
        <end position="164"/>
    </location>
</feature>
<dbReference type="InterPro" id="IPR012245">
    <property type="entry name" value="MoaB"/>
</dbReference>
<proteinExistence type="inferred from homology"/>
<evidence type="ECO:0000256" key="1">
    <source>
        <dbReference type="ARBA" id="ARBA00003487"/>
    </source>
</evidence>
<protein>
    <recommendedName>
        <fullName evidence="4 6">Molybdenum cofactor biosynthesis protein B</fullName>
    </recommendedName>
</protein>
<keyword evidence="9" id="KW-1185">Reference proteome</keyword>